<dbReference type="RefSeq" id="WP_424923311.1">
    <property type="nucleotide sequence ID" value="NZ_FOWW01000011.1"/>
</dbReference>
<dbReference type="PANTHER" id="PTHR43639:SF1">
    <property type="entry name" value="SHORT-CHAIN DEHYDROGENASE_REDUCTASE FAMILY PROTEIN"/>
    <property type="match status" value="1"/>
</dbReference>
<dbReference type="FunFam" id="3.40.50.720:FF:000084">
    <property type="entry name" value="Short-chain dehydrogenase reductase"/>
    <property type="match status" value="1"/>
</dbReference>
<dbReference type="InterPro" id="IPR020904">
    <property type="entry name" value="Sc_DH/Rdtase_CS"/>
</dbReference>
<dbReference type="SMART" id="SM00822">
    <property type="entry name" value="PKS_KR"/>
    <property type="match status" value="1"/>
</dbReference>
<comment type="similarity">
    <text evidence="1">Belongs to the short-chain dehydrogenases/reductases (SDR) family.</text>
</comment>
<evidence type="ECO:0000256" key="2">
    <source>
        <dbReference type="ARBA" id="ARBA00023002"/>
    </source>
</evidence>
<dbReference type="PRINTS" id="PR00080">
    <property type="entry name" value="SDRFAMILY"/>
</dbReference>
<dbReference type="Proteomes" id="UP000198727">
    <property type="component" value="Unassembled WGS sequence"/>
</dbReference>
<dbReference type="Gene3D" id="3.40.50.720">
    <property type="entry name" value="NAD(P)-binding Rossmann-like Domain"/>
    <property type="match status" value="1"/>
</dbReference>
<organism evidence="4 5">
    <name type="scientific">Amycolatopsis arida</name>
    <dbReference type="NCBI Taxonomy" id="587909"/>
    <lineage>
        <taxon>Bacteria</taxon>
        <taxon>Bacillati</taxon>
        <taxon>Actinomycetota</taxon>
        <taxon>Actinomycetes</taxon>
        <taxon>Pseudonocardiales</taxon>
        <taxon>Pseudonocardiaceae</taxon>
        <taxon>Amycolatopsis</taxon>
    </lineage>
</organism>
<protein>
    <submittedName>
        <fullName evidence="4">3-oxoacyl-[acyl-carrier protein] reductase</fullName>
    </submittedName>
</protein>
<keyword evidence="5" id="KW-1185">Reference proteome</keyword>
<evidence type="ECO:0000313" key="4">
    <source>
        <dbReference type="EMBL" id="SFQ64863.1"/>
    </source>
</evidence>
<gene>
    <name evidence="4" type="ORF">SAMN05421810_111166</name>
</gene>
<accession>A0A1I6A8C0</accession>
<dbReference type="Pfam" id="PF13561">
    <property type="entry name" value="adh_short_C2"/>
    <property type="match status" value="1"/>
</dbReference>
<dbReference type="InterPro" id="IPR002347">
    <property type="entry name" value="SDR_fam"/>
</dbReference>
<dbReference type="PROSITE" id="PS00061">
    <property type="entry name" value="ADH_SHORT"/>
    <property type="match status" value="1"/>
</dbReference>
<dbReference type="InterPro" id="IPR057326">
    <property type="entry name" value="KR_dom"/>
</dbReference>
<dbReference type="PANTHER" id="PTHR43639">
    <property type="entry name" value="OXIDOREDUCTASE, SHORT-CHAIN DEHYDROGENASE/REDUCTASE FAMILY (AFU_ORTHOLOGUE AFUA_5G02870)"/>
    <property type="match status" value="1"/>
</dbReference>
<dbReference type="SUPFAM" id="SSF51735">
    <property type="entry name" value="NAD(P)-binding Rossmann-fold domains"/>
    <property type="match status" value="1"/>
</dbReference>
<dbReference type="STRING" id="587909.SAMN05421810_111166"/>
<evidence type="ECO:0000256" key="1">
    <source>
        <dbReference type="ARBA" id="ARBA00006484"/>
    </source>
</evidence>
<name>A0A1I6A8C0_9PSEU</name>
<evidence type="ECO:0000259" key="3">
    <source>
        <dbReference type="SMART" id="SM00822"/>
    </source>
</evidence>
<dbReference type="PRINTS" id="PR00081">
    <property type="entry name" value="GDHRDH"/>
</dbReference>
<sequence>MPDLVFPAVRGKKVLITGGARGIGRGLVLAAASAGANVVTCYRTPSDAVDSLAMELKETGGEHHVLRADVSDPAQARQLVADAVERLGGLDAVVNNAGTISHVPYAELELAEWQRIVDTNLTAVHVVIQESLKHLTEGASIISIGSRSSEAGIPLRAHYTATKAALVGLTRSLAKEFGPRGIRVNVVAPGVIATEAMDAMTEEQRTLMTERYSAKTALARLGRPEEVAGAVLFLISDLSRYVTGETLNVDGGIS</sequence>
<dbReference type="InterPro" id="IPR036291">
    <property type="entry name" value="NAD(P)-bd_dom_sf"/>
</dbReference>
<proteinExistence type="inferred from homology"/>
<dbReference type="EMBL" id="FOWW01000011">
    <property type="protein sequence ID" value="SFQ64863.1"/>
    <property type="molecule type" value="Genomic_DNA"/>
</dbReference>
<dbReference type="GO" id="GO:0016491">
    <property type="term" value="F:oxidoreductase activity"/>
    <property type="evidence" value="ECO:0007669"/>
    <property type="project" value="UniProtKB-KW"/>
</dbReference>
<dbReference type="AlphaFoldDB" id="A0A1I6A8C0"/>
<feature type="domain" description="Ketoreductase" evidence="3">
    <location>
        <begin position="12"/>
        <end position="195"/>
    </location>
</feature>
<keyword evidence="2" id="KW-0560">Oxidoreductase</keyword>
<reference evidence="5" key="1">
    <citation type="submission" date="2016-10" db="EMBL/GenBank/DDBJ databases">
        <authorList>
            <person name="Varghese N."/>
            <person name="Submissions S."/>
        </authorList>
    </citation>
    <scope>NUCLEOTIDE SEQUENCE [LARGE SCALE GENOMIC DNA]</scope>
    <source>
        <strain evidence="5">CGMCC 4.5579</strain>
    </source>
</reference>
<evidence type="ECO:0000313" key="5">
    <source>
        <dbReference type="Proteomes" id="UP000198727"/>
    </source>
</evidence>